<proteinExistence type="predicted"/>
<evidence type="ECO:0000256" key="1">
    <source>
        <dbReference type="SAM" id="MobiDB-lite"/>
    </source>
</evidence>
<protein>
    <submittedName>
        <fullName evidence="2">(spotted green pufferfish) hypothetical protein</fullName>
    </submittedName>
</protein>
<feature type="region of interest" description="Disordered" evidence="1">
    <location>
        <begin position="1"/>
        <end position="20"/>
    </location>
</feature>
<dbReference type="EMBL" id="CAAE01013843">
    <property type="protein sequence ID" value="CAF95608.1"/>
    <property type="molecule type" value="Genomic_DNA"/>
</dbReference>
<dbReference type="AlphaFoldDB" id="Q4SUS4"/>
<name>Q4SUS4_TETNG</name>
<feature type="compositionally biased region" description="Polar residues" evidence="1">
    <location>
        <begin position="1"/>
        <end position="10"/>
    </location>
</feature>
<reference evidence="2" key="2">
    <citation type="submission" date="2004-02" db="EMBL/GenBank/DDBJ databases">
        <authorList>
            <consortium name="Genoscope"/>
            <consortium name="Whitehead Institute Centre for Genome Research"/>
        </authorList>
    </citation>
    <scope>NUCLEOTIDE SEQUENCE</scope>
</reference>
<feature type="region of interest" description="Disordered" evidence="1">
    <location>
        <begin position="26"/>
        <end position="100"/>
    </location>
</feature>
<dbReference type="OrthoDB" id="9999940at2759"/>
<organism evidence="2">
    <name type="scientific">Tetraodon nigroviridis</name>
    <name type="common">Spotted green pufferfish</name>
    <name type="synonym">Chelonodon nigroviridis</name>
    <dbReference type="NCBI Taxonomy" id="99883"/>
    <lineage>
        <taxon>Eukaryota</taxon>
        <taxon>Metazoa</taxon>
        <taxon>Chordata</taxon>
        <taxon>Craniata</taxon>
        <taxon>Vertebrata</taxon>
        <taxon>Euteleostomi</taxon>
        <taxon>Actinopterygii</taxon>
        <taxon>Neopterygii</taxon>
        <taxon>Teleostei</taxon>
        <taxon>Neoteleostei</taxon>
        <taxon>Acanthomorphata</taxon>
        <taxon>Eupercaria</taxon>
        <taxon>Tetraodontiformes</taxon>
        <taxon>Tetradontoidea</taxon>
        <taxon>Tetraodontidae</taxon>
        <taxon>Tetraodon</taxon>
    </lineage>
</organism>
<reference evidence="2" key="1">
    <citation type="journal article" date="2004" name="Nature">
        <title>Genome duplication in the teleost fish Tetraodon nigroviridis reveals the early vertebrate proto-karyotype.</title>
        <authorList>
            <person name="Jaillon O."/>
            <person name="Aury J.-M."/>
            <person name="Brunet F."/>
            <person name="Petit J.-L."/>
            <person name="Stange-Thomann N."/>
            <person name="Mauceli E."/>
            <person name="Bouneau L."/>
            <person name="Fischer C."/>
            <person name="Ozouf-Costaz C."/>
            <person name="Bernot A."/>
            <person name="Nicaud S."/>
            <person name="Jaffe D."/>
            <person name="Fisher S."/>
            <person name="Lutfalla G."/>
            <person name="Dossat C."/>
            <person name="Segurens B."/>
            <person name="Dasilva C."/>
            <person name="Salanoubat M."/>
            <person name="Levy M."/>
            <person name="Boudet N."/>
            <person name="Castellano S."/>
            <person name="Anthouard V."/>
            <person name="Jubin C."/>
            <person name="Castelli V."/>
            <person name="Katinka M."/>
            <person name="Vacherie B."/>
            <person name="Biemont C."/>
            <person name="Skalli Z."/>
            <person name="Cattolico L."/>
            <person name="Poulain J."/>
            <person name="De Berardinis V."/>
            <person name="Cruaud C."/>
            <person name="Duprat S."/>
            <person name="Brottier P."/>
            <person name="Coutanceau J.-P."/>
            <person name="Gouzy J."/>
            <person name="Parra G."/>
            <person name="Lardier G."/>
            <person name="Chapple C."/>
            <person name="McKernan K.J."/>
            <person name="McEwan P."/>
            <person name="Bosak S."/>
            <person name="Kellis M."/>
            <person name="Volff J.-N."/>
            <person name="Guigo R."/>
            <person name="Zody M.C."/>
            <person name="Mesirov J."/>
            <person name="Lindblad-Toh K."/>
            <person name="Birren B."/>
            <person name="Nusbaum C."/>
            <person name="Kahn D."/>
            <person name="Robinson-Rechavi M."/>
            <person name="Laudet V."/>
            <person name="Schachter V."/>
            <person name="Quetier F."/>
            <person name="Saurin W."/>
            <person name="Scarpelli C."/>
            <person name="Wincker P."/>
            <person name="Lander E.S."/>
            <person name="Weissenbach J."/>
            <person name="Roest Crollius H."/>
        </authorList>
    </citation>
    <scope>NUCLEOTIDE SEQUENCE [LARGE SCALE GENOMIC DNA]</scope>
</reference>
<gene>
    <name evidence="2" type="ORF">GSTENG00012330001</name>
</gene>
<sequence length="100" mass="11574">METEYRQSYQDPVPPAKPRLRKHLEAQRIPLFHVHMDKKTKASQKKPHGRTAPSHHRDEATPPAQVQRPRRLTEYQSSFRSPLRRDPGGGRGHARPRLSG</sequence>
<dbReference type="KEGG" id="tng:GSTEN00012330G001"/>
<evidence type="ECO:0000313" key="2">
    <source>
        <dbReference type="EMBL" id="CAF95608.1"/>
    </source>
</evidence>
<comment type="caution">
    <text evidence="2">The sequence shown here is derived from an EMBL/GenBank/DDBJ whole genome shotgun (WGS) entry which is preliminary data.</text>
</comment>
<accession>Q4SUS4</accession>